<evidence type="ECO:0000256" key="4">
    <source>
        <dbReference type="PIRNR" id="PIRNR004692"/>
    </source>
</evidence>
<dbReference type="GO" id="GO:0097367">
    <property type="term" value="F:carbohydrate derivative binding"/>
    <property type="evidence" value="ECO:0007669"/>
    <property type="project" value="InterPro"/>
</dbReference>
<dbReference type="InterPro" id="IPR000644">
    <property type="entry name" value="CBS_dom"/>
</dbReference>
<feature type="domain" description="CBS" evidence="8">
    <location>
        <begin position="213"/>
        <end position="272"/>
    </location>
</feature>
<dbReference type="SUPFAM" id="SSF54631">
    <property type="entry name" value="CBS-domain pair"/>
    <property type="match status" value="1"/>
</dbReference>
<evidence type="ECO:0000313" key="10">
    <source>
        <dbReference type="EMBL" id="MBB3897882.1"/>
    </source>
</evidence>
<dbReference type="AlphaFoldDB" id="A0A840AAG3"/>
<dbReference type="NCBIfam" id="TIGR00393">
    <property type="entry name" value="kpsF"/>
    <property type="match status" value="1"/>
</dbReference>
<proteinExistence type="inferred from homology"/>
<dbReference type="GO" id="GO:1901135">
    <property type="term" value="P:carbohydrate derivative metabolic process"/>
    <property type="evidence" value="ECO:0007669"/>
    <property type="project" value="InterPro"/>
</dbReference>
<evidence type="ECO:0000256" key="1">
    <source>
        <dbReference type="ARBA" id="ARBA00008165"/>
    </source>
</evidence>
<dbReference type="InterPro" id="IPR001347">
    <property type="entry name" value="SIS_dom"/>
</dbReference>
<keyword evidence="2" id="KW-0677">Repeat</keyword>
<dbReference type="Pfam" id="PF01380">
    <property type="entry name" value="SIS"/>
    <property type="match status" value="1"/>
</dbReference>
<dbReference type="PANTHER" id="PTHR42745">
    <property type="match status" value="1"/>
</dbReference>
<dbReference type="Gene3D" id="3.40.50.10490">
    <property type="entry name" value="Glucose-6-phosphate isomerase like protein, domain 1"/>
    <property type="match status" value="1"/>
</dbReference>
<dbReference type="PROSITE" id="PS51464">
    <property type="entry name" value="SIS"/>
    <property type="match status" value="1"/>
</dbReference>
<dbReference type="PANTHER" id="PTHR42745:SF1">
    <property type="entry name" value="ARABINOSE 5-PHOSPHATE ISOMERASE KDSD"/>
    <property type="match status" value="1"/>
</dbReference>
<dbReference type="GO" id="GO:0005975">
    <property type="term" value="P:carbohydrate metabolic process"/>
    <property type="evidence" value="ECO:0007669"/>
    <property type="project" value="InterPro"/>
</dbReference>
<evidence type="ECO:0000256" key="7">
    <source>
        <dbReference type="PROSITE-ProRule" id="PRU00703"/>
    </source>
</evidence>
<accession>A0A840AAG3</accession>
<feature type="domain" description="CBS" evidence="8">
    <location>
        <begin position="278"/>
        <end position="329"/>
    </location>
</feature>
<keyword evidence="10" id="KW-0413">Isomerase</keyword>
<dbReference type="Gene3D" id="3.10.580.10">
    <property type="entry name" value="CBS-domain"/>
    <property type="match status" value="1"/>
</dbReference>
<dbReference type="CDD" id="cd05014">
    <property type="entry name" value="SIS_Kpsf"/>
    <property type="match status" value="1"/>
</dbReference>
<dbReference type="InterPro" id="IPR050986">
    <property type="entry name" value="GutQ/KpsF_isomerases"/>
</dbReference>
<evidence type="ECO:0000256" key="3">
    <source>
        <dbReference type="ARBA" id="ARBA00023122"/>
    </source>
</evidence>
<evidence type="ECO:0000256" key="6">
    <source>
        <dbReference type="PIRSR" id="PIRSR004692-3"/>
    </source>
</evidence>
<keyword evidence="5" id="KW-0862">Zinc</keyword>
<dbReference type="SUPFAM" id="SSF53697">
    <property type="entry name" value="SIS domain"/>
    <property type="match status" value="1"/>
</dbReference>
<comment type="caution">
    <text evidence="10">The sequence shown here is derived from an EMBL/GenBank/DDBJ whole genome shotgun (WGS) entry which is preliminary data.</text>
</comment>
<gene>
    <name evidence="10" type="ORF">GGQ83_001319</name>
</gene>
<keyword evidence="3 7" id="KW-0129">CBS domain</keyword>
<name>A0A840AAG3_9PROT</name>
<dbReference type="EC" id="5.3.1.13" evidence="10"/>
<evidence type="ECO:0000256" key="5">
    <source>
        <dbReference type="PIRSR" id="PIRSR004692-2"/>
    </source>
</evidence>
<dbReference type="InterPro" id="IPR046348">
    <property type="entry name" value="SIS_dom_sf"/>
</dbReference>
<feature type="site" description="Catalytically relevant" evidence="6">
    <location>
        <position position="63"/>
    </location>
</feature>
<organism evidence="10 11">
    <name type="scientific">Roseococcus suduntuyensis</name>
    <dbReference type="NCBI Taxonomy" id="455361"/>
    <lineage>
        <taxon>Bacteria</taxon>
        <taxon>Pseudomonadati</taxon>
        <taxon>Pseudomonadota</taxon>
        <taxon>Alphaproteobacteria</taxon>
        <taxon>Acetobacterales</taxon>
        <taxon>Roseomonadaceae</taxon>
        <taxon>Roseococcus</taxon>
    </lineage>
</organism>
<comment type="similarity">
    <text evidence="1 4">Belongs to the SIS family. GutQ/KpsF subfamily.</text>
</comment>
<dbReference type="GO" id="GO:0046872">
    <property type="term" value="F:metal ion binding"/>
    <property type="evidence" value="ECO:0007669"/>
    <property type="project" value="UniProtKB-KW"/>
</dbReference>
<dbReference type="EMBL" id="JACIDJ010000002">
    <property type="protein sequence ID" value="MBB3897882.1"/>
    <property type="molecule type" value="Genomic_DNA"/>
</dbReference>
<dbReference type="GO" id="GO:0019146">
    <property type="term" value="F:arabinose-5-phosphate isomerase activity"/>
    <property type="evidence" value="ECO:0007669"/>
    <property type="project" value="UniProtKB-EC"/>
</dbReference>
<dbReference type="PROSITE" id="PS51371">
    <property type="entry name" value="CBS"/>
    <property type="match status" value="2"/>
</dbReference>
<evidence type="ECO:0000259" key="9">
    <source>
        <dbReference type="PROSITE" id="PS51464"/>
    </source>
</evidence>
<reference evidence="10 11" key="1">
    <citation type="submission" date="2020-08" db="EMBL/GenBank/DDBJ databases">
        <title>Genomic Encyclopedia of Type Strains, Phase IV (KMG-IV): sequencing the most valuable type-strain genomes for metagenomic binning, comparative biology and taxonomic classification.</title>
        <authorList>
            <person name="Goeker M."/>
        </authorList>
    </citation>
    <scope>NUCLEOTIDE SEQUENCE [LARGE SCALE GENOMIC DNA]</scope>
    <source>
        <strain evidence="10 11">DSM 19979</strain>
    </source>
</reference>
<feature type="site" description="Catalytically relevant" evidence="6">
    <location>
        <position position="156"/>
    </location>
</feature>
<evidence type="ECO:0000259" key="8">
    <source>
        <dbReference type="PROSITE" id="PS51371"/>
    </source>
</evidence>
<dbReference type="PIRSF" id="PIRSF004692">
    <property type="entry name" value="KdsD_KpsF"/>
    <property type="match status" value="1"/>
</dbReference>
<feature type="domain" description="SIS" evidence="9">
    <location>
        <begin position="45"/>
        <end position="188"/>
    </location>
</feature>
<protein>
    <submittedName>
        <fullName evidence="10">Arabinose-5-phosphate isomerase</fullName>
        <ecNumber evidence="10">5.3.1.13</ecNumber>
    </submittedName>
</protein>
<dbReference type="FunFam" id="3.40.50.10490:FF:000011">
    <property type="entry name" value="Arabinose 5-phosphate isomerase"/>
    <property type="match status" value="1"/>
</dbReference>
<keyword evidence="11" id="KW-1185">Reference proteome</keyword>
<dbReference type="Proteomes" id="UP000553193">
    <property type="component" value="Unassembled WGS sequence"/>
</dbReference>
<feature type="site" description="Catalytically relevant" evidence="6">
    <location>
        <position position="115"/>
    </location>
</feature>
<evidence type="ECO:0000256" key="2">
    <source>
        <dbReference type="ARBA" id="ARBA00022737"/>
    </source>
</evidence>
<dbReference type="InterPro" id="IPR035474">
    <property type="entry name" value="SIS_Kpsf"/>
</dbReference>
<dbReference type="CDD" id="cd04604">
    <property type="entry name" value="CBS_pair_SIS_assoc"/>
    <property type="match status" value="1"/>
</dbReference>
<keyword evidence="5" id="KW-0479">Metal-binding</keyword>
<feature type="site" description="Catalytically relevant" evidence="6">
    <location>
        <position position="197"/>
    </location>
</feature>
<feature type="binding site" evidence="5">
    <location>
        <position position="86"/>
    </location>
    <ligand>
        <name>Zn(2+)</name>
        <dbReference type="ChEBI" id="CHEBI:29105"/>
    </ligand>
</feature>
<dbReference type="Pfam" id="PF00571">
    <property type="entry name" value="CBS"/>
    <property type="match status" value="2"/>
</dbReference>
<sequence>MSPLDTPIGQRLRDSALRTIELEAAGLNALRAALEDELGARLVAAVQMMLRRKGRCVVTGMGKSGHVARKIAATLASTGTAALYVHPGEASHGDLGMIVPEDVVLALSWSGDTPELATIIAYARRFDVSLIGITSRAESQLGSAADYLLILPASAEACPNGLAPTTSTTMQMALGDAFAMCLLEARGFSASDFRVFHPGGKLGAQLLRAADLMQSGDNLPLLGPEAMLSEAIVAMTSRRSGIGGVVGAQGELLGVITDGDIRRAFNQGFVDRKVTEVMTATPTIARLDSLAPELVTLMNTRAITSMFVMDQRRPVGILHLHDLLRAGVV</sequence>
<dbReference type="InterPro" id="IPR004800">
    <property type="entry name" value="KdsD/KpsF-type"/>
</dbReference>
<evidence type="ECO:0000313" key="11">
    <source>
        <dbReference type="Proteomes" id="UP000553193"/>
    </source>
</evidence>
<dbReference type="RefSeq" id="WP_184382999.1">
    <property type="nucleotide sequence ID" value="NZ_JACIDJ010000002.1"/>
</dbReference>
<dbReference type="InterPro" id="IPR046342">
    <property type="entry name" value="CBS_dom_sf"/>
</dbReference>